<keyword evidence="4" id="KW-1185">Reference proteome</keyword>
<dbReference type="PANTHER" id="PTHR12475">
    <property type="match status" value="1"/>
</dbReference>
<dbReference type="InterPro" id="IPR051490">
    <property type="entry name" value="THEM6_lcsJ_thioesterase"/>
</dbReference>
<dbReference type="CDD" id="cd00586">
    <property type="entry name" value="4HBT"/>
    <property type="match status" value="1"/>
</dbReference>
<dbReference type="OrthoDB" id="6162476at2759"/>
<evidence type="ECO:0000256" key="1">
    <source>
        <dbReference type="ARBA" id="ARBA00006834"/>
    </source>
</evidence>
<name>A0A8S3XWX3_PARAO</name>
<proteinExistence type="inferred from homology"/>
<evidence type="ECO:0000259" key="2">
    <source>
        <dbReference type="Pfam" id="PF03474"/>
    </source>
</evidence>
<comment type="caution">
    <text evidence="3">The sequence shown here is derived from an EMBL/GenBank/DDBJ whole genome shotgun (WGS) entry which is preliminary data.</text>
</comment>
<dbReference type="PANTHER" id="PTHR12475:SF4">
    <property type="entry name" value="PROTEIN THEM6"/>
    <property type="match status" value="1"/>
</dbReference>
<reference evidence="3" key="1">
    <citation type="submission" date="2021-04" db="EMBL/GenBank/DDBJ databases">
        <authorList>
            <person name="Tunstrom K."/>
        </authorList>
    </citation>
    <scope>NUCLEOTIDE SEQUENCE</scope>
</reference>
<dbReference type="Proteomes" id="UP000691718">
    <property type="component" value="Unassembled WGS sequence"/>
</dbReference>
<dbReference type="AlphaFoldDB" id="A0A8S3XWX3"/>
<sequence length="631" mass="70953">MYWTFSIEYNFCQVALKRQQAAEDKIALHLASVESGTPLESLPPGRIYGMRVTGPCPSPGPEPDSALEDQTPIHIDSETSDSMPDCCSASPDSAGNVALVSRACNSDGNEEMPDGENAVSTAGLEMLRKLFPGKKRSVLELVLRRCNHDLLRAVEHCNAIHGQHERTLSSGGSSSASFEASVSSTEEIESRWSAFRPVGPRAPLLPALVMGRVCGSEWLVPLPALPALSTPLLLPFQHPHGPPVPCNPCSPDCRQSFLISLYVICDINYVLRTLFTVWSSRIWRQVNCSLSDVTTIYGLCTLQDCDIFFKSLRLARLLRELDFARYHFYDQTGVYLRSQLLNFDSLQGSTLTITSAPIPLFALYKINTKLVYWDDRSLFLEHEVVTLSDNKVRSLLVSRQYAIGKEGGPTIDVLLKGLPGSQKKPTCPLYIKNWLHSMQITTSIVALAYIFWDVNYFLRVAFTILMGRLYQKKCGINDTTTIYGFCTTQDVDIFLKHMNNARYVRELDFARFHFYDRTGIYANIKAAKGHVLQGASSIRYRRTIPIFSAYKVETKLVYWDDKTLFIEQKFITTSDGFVRAIVLSRQNLLDVDSERLFKGIPGADAKPECPEEIQHWLQAIEISSARLRKKD</sequence>
<dbReference type="EMBL" id="CAJQZP010001342">
    <property type="protein sequence ID" value="CAG5040250.1"/>
    <property type="molecule type" value="Genomic_DNA"/>
</dbReference>
<gene>
    <name evidence="3" type="ORF">PAPOLLO_LOCUS21886</name>
</gene>
<protein>
    <submittedName>
        <fullName evidence="3">(apollo) hypothetical protein</fullName>
    </submittedName>
</protein>
<accession>A0A8S3XWX3</accession>
<comment type="similarity">
    <text evidence="1">Belongs to the DMRT family.</text>
</comment>
<evidence type="ECO:0000313" key="3">
    <source>
        <dbReference type="EMBL" id="CAG5040250.1"/>
    </source>
</evidence>
<evidence type="ECO:0000313" key="4">
    <source>
        <dbReference type="Proteomes" id="UP000691718"/>
    </source>
</evidence>
<dbReference type="InterPro" id="IPR005173">
    <property type="entry name" value="DMA"/>
</dbReference>
<feature type="domain" description="DMA" evidence="2">
    <location>
        <begin position="124"/>
        <end position="156"/>
    </location>
</feature>
<dbReference type="Pfam" id="PF13279">
    <property type="entry name" value="4HBT_2"/>
    <property type="match status" value="2"/>
</dbReference>
<dbReference type="Pfam" id="PF03474">
    <property type="entry name" value="DMA"/>
    <property type="match status" value="1"/>
</dbReference>
<organism evidence="3 4">
    <name type="scientific">Parnassius apollo</name>
    <name type="common">Apollo butterfly</name>
    <name type="synonym">Papilio apollo</name>
    <dbReference type="NCBI Taxonomy" id="110799"/>
    <lineage>
        <taxon>Eukaryota</taxon>
        <taxon>Metazoa</taxon>
        <taxon>Ecdysozoa</taxon>
        <taxon>Arthropoda</taxon>
        <taxon>Hexapoda</taxon>
        <taxon>Insecta</taxon>
        <taxon>Pterygota</taxon>
        <taxon>Neoptera</taxon>
        <taxon>Endopterygota</taxon>
        <taxon>Lepidoptera</taxon>
        <taxon>Glossata</taxon>
        <taxon>Ditrysia</taxon>
        <taxon>Papilionoidea</taxon>
        <taxon>Papilionidae</taxon>
        <taxon>Parnassiinae</taxon>
        <taxon>Parnassini</taxon>
        <taxon>Parnassius</taxon>
        <taxon>Parnassius</taxon>
    </lineage>
</organism>